<evidence type="ECO:0000256" key="8">
    <source>
        <dbReference type="ARBA" id="ARBA00035440"/>
    </source>
</evidence>
<evidence type="ECO:0000256" key="4">
    <source>
        <dbReference type="ARBA" id="ARBA00022980"/>
    </source>
</evidence>
<dbReference type="FunFam" id="3.90.1170.10:FF:000005">
    <property type="entry name" value="39S ribosomal protein L16, mitochondrial"/>
    <property type="match status" value="1"/>
</dbReference>
<dbReference type="PANTHER" id="PTHR12220">
    <property type="entry name" value="50S/60S RIBOSOMAL PROTEIN L16"/>
    <property type="match status" value="1"/>
</dbReference>
<evidence type="ECO:0000256" key="7">
    <source>
        <dbReference type="ARBA" id="ARBA00035302"/>
    </source>
</evidence>
<keyword evidence="3" id="KW-0809">Transit peptide</keyword>
<dbReference type="SUPFAM" id="SSF54686">
    <property type="entry name" value="Ribosomal protein L16p/L10e"/>
    <property type="match status" value="1"/>
</dbReference>
<dbReference type="Pfam" id="PF00252">
    <property type="entry name" value="Ribosomal_L16"/>
    <property type="match status" value="1"/>
</dbReference>
<comment type="caution">
    <text evidence="10">The sequence shown here is derived from an EMBL/GenBank/DDBJ whole genome shotgun (WGS) entry which is preliminary data.</text>
</comment>
<dbReference type="Proteomes" id="UP000190648">
    <property type="component" value="Unassembled WGS sequence"/>
</dbReference>
<dbReference type="InterPro" id="IPR036920">
    <property type="entry name" value="Ribosomal_uL16_sf"/>
</dbReference>
<protein>
    <recommendedName>
        <fullName evidence="7">Large ribosomal subunit protein uL16m</fullName>
    </recommendedName>
    <alternativeName>
        <fullName evidence="8">39S ribosomal protein L16, mitochondrial</fullName>
    </alternativeName>
</protein>
<evidence type="ECO:0000313" key="10">
    <source>
        <dbReference type="EMBL" id="OPJ74109.1"/>
    </source>
</evidence>
<dbReference type="STRING" id="372326.A0A1V4JPI1"/>
<proteinExistence type="inferred from homology"/>
<dbReference type="PANTHER" id="PTHR12220:SF13">
    <property type="entry name" value="LARGE RIBOSOMAL SUBUNIT PROTEIN UL16M"/>
    <property type="match status" value="1"/>
</dbReference>
<dbReference type="InterPro" id="IPR000114">
    <property type="entry name" value="Ribosomal_uL16_bact-type"/>
</dbReference>
<dbReference type="InterPro" id="IPR016180">
    <property type="entry name" value="Ribosomal_uL16_dom"/>
</dbReference>
<comment type="subcellular location">
    <subcellularLocation>
        <location evidence="1">Mitochondrion</location>
    </subcellularLocation>
</comment>
<dbReference type="InterPro" id="IPR047873">
    <property type="entry name" value="Ribosomal_uL16"/>
</dbReference>
<accession>A0A1V4JPI1</accession>
<dbReference type="GO" id="GO:0032543">
    <property type="term" value="P:mitochondrial translation"/>
    <property type="evidence" value="ECO:0007669"/>
    <property type="project" value="TreeGrafter"/>
</dbReference>
<dbReference type="OrthoDB" id="268521at2759"/>
<evidence type="ECO:0000256" key="9">
    <source>
        <dbReference type="RuleBase" id="RU004413"/>
    </source>
</evidence>
<dbReference type="GO" id="GO:0003735">
    <property type="term" value="F:structural constituent of ribosome"/>
    <property type="evidence" value="ECO:0007669"/>
    <property type="project" value="InterPro"/>
</dbReference>
<evidence type="ECO:0000256" key="2">
    <source>
        <dbReference type="ARBA" id="ARBA00008931"/>
    </source>
</evidence>
<dbReference type="Gene3D" id="3.90.1170.10">
    <property type="entry name" value="Ribosomal protein L10e/L16"/>
    <property type="match status" value="1"/>
</dbReference>
<keyword evidence="11" id="KW-1185">Reference proteome</keyword>
<dbReference type="GO" id="GO:0019843">
    <property type="term" value="F:rRNA binding"/>
    <property type="evidence" value="ECO:0007669"/>
    <property type="project" value="InterPro"/>
</dbReference>
<gene>
    <name evidence="10" type="primary">MRPL16</name>
    <name evidence="10" type="ORF">AV530_013477</name>
</gene>
<dbReference type="GO" id="GO:0005743">
    <property type="term" value="C:mitochondrial inner membrane"/>
    <property type="evidence" value="ECO:0007669"/>
    <property type="project" value="UniProtKB-ARBA"/>
</dbReference>
<evidence type="ECO:0000256" key="5">
    <source>
        <dbReference type="ARBA" id="ARBA00023128"/>
    </source>
</evidence>
<sequence>MRPWRLPLQLRPGAGPGGVTIPRAGLKKLVIPPDYSGVTIPEKTKLKFMDKVPAVPKVKREPRQLRDIRGPSREATDFIQGQYGILALGGGYLHWGHFEMIRLTIGRSMNPRTMFAIWRVPAPYKPVTRKSLGHRMGGGKGPIDHYVTAVKTGRLVVEIGGRCEFEEVKPFLTQVANKLPFPAVPISRDGLEQLRREEEEKKLNNQNPWTFERIVTANMLGMRRYLSPYDVKFQGRYWGKFFLKHRV</sequence>
<evidence type="ECO:0000256" key="3">
    <source>
        <dbReference type="ARBA" id="ARBA00022946"/>
    </source>
</evidence>
<dbReference type="PRINTS" id="PR00060">
    <property type="entry name" value="RIBOSOMALL16"/>
</dbReference>
<reference evidence="10 11" key="1">
    <citation type="submission" date="2016-02" db="EMBL/GenBank/DDBJ databases">
        <title>Band-tailed pigeon sequencing and assembly.</title>
        <authorList>
            <person name="Soares A.E."/>
            <person name="Novak B.J."/>
            <person name="Rice E.S."/>
            <person name="O'Connell B."/>
            <person name="Chang D."/>
            <person name="Weber S."/>
            <person name="Shapiro B."/>
        </authorList>
    </citation>
    <scope>NUCLEOTIDE SEQUENCE [LARGE SCALE GENOMIC DNA]</scope>
    <source>
        <strain evidence="10">BTP2013</strain>
        <tissue evidence="10">Blood</tissue>
    </source>
</reference>
<comment type="similarity">
    <text evidence="2 9">Belongs to the universal ribosomal protein uL16 family.</text>
</comment>
<evidence type="ECO:0000256" key="6">
    <source>
        <dbReference type="ARBA" id="ARBA00023274"/>
    </source>
</evidence>
<organism evidence="10 11">
    <name type="scientific">Patagioenas fasciata monilis</name>
    <dbReference type="NCBI Taxonomy" id="372326"/>
    <lineage>
        <taxon>Eukaryota</taxon>
        <taxon>Metazoa</taxon>
        <taxon>Chordata</taxon>
        <taxon>Craniata</taxon>
        <taxon>Vertebrata</taxon>
        <taxon>Euteleostomi</taxon>
        <taxon>Archelosauria</taxon>
        <taxon>Archosauria</taxon>
        <taxon>Dinosauria</taxon>
        <taxon>Saurischia</taxon>
        <taxon>Theropoda</taxon>
        <taxon>Coelurosauria</taxon>
        <taxon>Aves</taxon>
        <taxon>Neognathae</taxon>
        <taxon>Neoaves</taxon>
        <taxon>Columbimorphae</taxon>
        <taxon>Columbiformes</taxon>
        <taxon>Columbidae</taxon>
        <taxon>Patagioenas</taxon>
    </lineage>
</organism>
<dbReference type="GO" id="GO:0005762">
    <property type="term" value="C:mitochondrial large ribosomal subunit"/>
    <property type="evidence" value="ECO:0007669"/>
    <property type="project" value="TreeGrafter"/>
</dbReference>
<evidence type="ECO:0000313" key="11">
    <source>
        <dbReference type="Proteomes" id="UP000190648"/>
    </source>
</evidence>
<keyword evidence="4 9" id="KW-0689">Ribosomal protein</keyword>
<name>A0A1V4JPI1_PATFA</name>
<keyword evidence="6 9" id="KW-0687">Ribonucleoprotein</keyword>
<evidence type="ECO:0000256" key="1">
    <source>
        <dbReference type="ARBA" id="ARBA00004173"/>
    </source>
</evidence>
<keyword evidence="5" id="KW-0496">Mitochondrion</keyword>
<dbReference type="EMBL" id="LSYS01006880">
    <property type="protein sequence ID" value="OPJ74109.1"/>
    <property type="molecule type" value="Genomic_DNA"/>
</dbReference>
<dbReference type="CDD" id="cd01433">
    <property type="entry name" value="Ribosomal_L16_L10e"/>
    <property type="match status" value="1"/>
</dbReference>
<dbReference type="AlphaFoldDB" id="A0A1V4JPI1"/>